<keyword evidence="1" id="KW-1185">Reference proteome</keyword>
<evidence type="ECO:0000313" key="1">
    <source>
        <dbReference type="Proteomes" id="UP000887574"/>
    </source>
</evidence>
<proteinExistence type="predicted"/>
<dbReference type="Proteomes" id="UP000887574">
    <property type="component" value="Unplaced"/>
</dbReference>
<reference evidence="2" key="1">
    <citation type="submission" date="2022-11" db="UniProtKB">
        <authorList>
            <consortium name="WormBaseParasite"/>
        </authorList>
    </citation>
    <scope>IDENTIFICATION</scope>
</reference>
<dbReference type="WBParaSite" id="jg360">
    <property type="protein sequence ID" value="jg360"/>
    <property type="gene ID" value="jg360"/>
</dbReference>
<accession>A0A915E8W1</accession>
<protein>
    <submittedName>
        <fullName evidence="2">Uncharacterized protein</fullName>
    </submittedName>
</protein>
<name>A0A915E8W1_9BILA</name>
<dbReference type="AlphaFoldDB" id="A0A915E8W1"/>
<evidence type="ECO:0000313" key="2">
    <source>
        <dbReference type="WBParaSite" id="jg360"/>
    </source>
</evidence>
<organism evidence="1 2">
    <name type="scientific">Ditylenchus dipsaci</name>
    <dbReference type="NCBI Taxonomy" id="166011"/>
    <lineage>
        <taxon>Eukaryota</taxon>
        <taxon>Metazoa</taxon>
        <taxon>Ecdysozoa</taxon>
        <taxon>Nematoda</taxon>
        <taxon>Chromadorea</taxon>
        <taxon>Rhabditida</taxon>
        <taxon>Tylenchina</taxon>
        <taxon>Tylenchomorpha</taxon>
        <taxon>Sphaerularioidea</taxon>
        <taxon>Anguinidae</taxon>
        <taxon>Anguininae</taxon>
        <taxon>Ditylenchus</taxon>
    </lineage>
</organism>
<sequence>MSSCAYSENEHKNVVISSMHGLPHLSLQHFSFALECNEYNLWTEGGELESFWEQIKTAIREVAPTSPMRRWIDSTELACIARGSNFLKTNILQELSLNGCAPLLSDQIEALVITQSKSLARLKVLNLHSLIANLVSRVCEALDRARPELLPSSKVGKEWPILKLCVDFEEQHMHAWLERISRWKYIDGSNAICTNLKRLCYEIRKSRD</sequence>